<feature type="compositionally biased region" description="Basic and acidic residues" evidence="1">
    <location>
        <begin position="81"/>
        <end position="93"/>
    </location>
</feature>
<dbReference type="Proteomes" id="UP001301958">
    <property type="component" value="Unassembled WGS sequence"/>
</dbReference>
<dbReference type="EMBL" id="MU865482">
    <property type="protein sequence ID" value="KAK4222252.1"/>
    <property type="molecule type" value="Genomic_DNA"/>
</dbReference>
<dbReference type="AlphaFoldDB" id="A0AAN6YT77"/>
<reference evidence="2" key="1">
    <citation type="journal article" date="2023" name="Mol. Phylogenet. Evol.">
        <title>Genome-scale phylogeny and comparative genomics of the fungal order Sordariales.</title>
        <authorList>
            <person name="Hensen N."/>
            <person name="Bonometti L."/>
            <person name="Westerberg I."/>
            <person name="Brannstrom I.O."/>
            <person name="Guillou S."/>
            <person name="Cros-Aarteil S."/>
            <person name="Calhoun S."/>
            <person name="Haridas S."/>
            <person name="Kuo A."/>
            <person name="Mondo S."/>
            <person name="Pangilinan J."/>
            <person name="Riley R."/>
            <person name="LaButti K."/>
            <person name="Andreopoulos B."/>
            <person name="Lipzen A."/>
            <person name="Chen C."/>
            <person name="Yan M."/>
            <person name="Daum C."/>
            <person name="Ng V."/>
            <person name="Clum A."/>
            <person name="Steindorff A."/>
            <person name="Ohm R.A."/>
            <person name="Martin F."/>
            <person name="Silar P."/>
            <person name="Natvig D.O."/>
            <person name="Lalanne C."/>
            <person name="Gautier V."/>
            <person name="Ament-Velasquez S.L."/>
            <person name="Kruys A."/>
            <person name="Hutchinson M.I."/>
            <person name="Powell A.J."/>
            <person name="Barry K."/>
            <person name="Miller A.N."/>
            <person name="Grigoriev I.V."/>
            <person name="Debuchy R."/>
            <person name="Gladieux P."/>
            <person name="Hiltunen Thoren M."/>
            <person name="Johannesson H."/>
        </authorList>
    </citation>
    <scope>NUCLEOTIDE SEQUENCE</scope>
    <source>
        <strain evidence="2">CBS 990.96</strain>
    </source>
</reference>
<reference evidence="2" key="2">
    <citation type="submission" date="2023-05" db="EMBL/GenBank/DDBJ databases">
        <authorList>
            <consortium name="Lawrence Berkeley National Laboratory"/>
            <person name="Steindorff A."/>
            <person name="Hensen N."/>
            <person name="Bonometti L."/>
            <person name="Westerberg I."/>
            <person name="Brannstrom I.O."/>
            <person name="Guillou S."/>
            <person name="Cros-Aarteil S."/>
            <person name="Calhoun S."/>
            <person name="Haridas S."/>
            <person name="Kuo A."/>
            <person name="Mondo S."/>
            <person name="Pangilinan J."/>
            <person name="Riley R."/>
            <person name="Labutti K."/>
            <person name="Andreopoulos B."/>
            <person name="Lipzen A."/>
            <person name="Chen C."/>
            <person name="Yanf M."/>
            <person name="Daum C."/>
            <person name="Ng V."/>
            <person name="Clum A."/>
            <person name="Ohm R."/>
            <person name="Martin F."/>
            <person name="Silar P."/>
            <person name="Natvig D."/>
            <person name="Lalanne C."/>
            <person name="Gautier V."/>
            <person name="Ament-Velasquez S.L."/>
            <person name="Kruys A."/>
            <person name="Hutchinson M.I."/>
            <person name="Powell A.J."/>
            <person name="Barry K."/>
            <person name="Miller A.N."/>
            <person name="Grigoriev I.V."/>
            <person name="Debuchy R."/>
            <person name="Gladieux P."/>
            <person name="Thoren M.H."/>
            <person name="Johannesson H."/>
        </authorList>
    </citation>
    <scope>NUCLEOTIDE SEQUENCE</scope>
    <source>
        <strain evidence="2">CBS 990.96</strain>
    </source>
</reference>
<evidence type="ECO:0000313" key="3">
    <source>
        <dbReference type="Proteomes" id="UP001301958"/>
    </source>
</evidence>
<evidence type="ECO:0000256" key="1">
    <source>
        <dbReference type="SAM" id="MobiDB-lite"/>
    </source>
</evidence>
<organism evidence="2 3">
    <name type="scientific">Podospora fimiseda</name>
    <dbReference type="NCBI Taxonomy" id="252190"/>
    <lineage>
        <taxon>Eukaryota</taxon>
        <taxon>Fungi</taxon>
        <taxon>Dikarya</taxon>
        <taxon>Ascomycota</taxon>
        <taxon>Pezizomycotina</taxon>
        <taxon>Sordariomycetes</taxon>
        <taxon>Sordariomycetidae</taxon>
        <taxon>Sordariales</taxon>
        <taxon>Podosporaceae</taxon>
        <taxon>Podospora</taxon>
    </lineage>
</organism>
<feature type="compositionally biased region" description="Polar residues" evidence="1">
    <location>
        <begin position="59"/>
        <end position="80"/>
    </location>
</feature>
<proteinExistence type="predicted"/>
<feature type="region of interest" description="Disordered" evidence="1">
    <location>
        <begin position="40"/>
        <end position="93"/>
    </location>
</feature>
<evidence type="ECO:0000313" key="2">
    <source>
        <dbReference type="EMBL" id="KAK4222252.1"/>
    </source>
</evidence>
<keyword evidence="3" id="KW-1185">Reference proteome</keyword>
<gene>
    <name evidence="2" type="ORF">QBC38DRAFT_490304</name>
</gene>
<feature type="compositionally biased region" description="Polar residues" evidence="1">
    <location>
        <begin position="40"/>
        <end position="50"/>
    </location>
</feature>
<comment type="caution">
    <text evidence="2">The sequence shown here is derived from an EMBL/GenBank/DDBJ whole genome shotgun (WGS) entry which is preliminary data.</text>
</comment>
<name>A0AAN6YT77_9PEZI</name>
<protein>
    <submittedName>
        <fullName evidence="2">Uncharacterized protein</fullName>
    </submittedName>
</protein>
<sequence>MFISGTLPCLLQLTKTTLTITRRTIGPFFNSPIHPLIKMSSTAAPVQSDNSAKRRRTTNDTASRASNSNGEHPHQFQTSSRTDRPEDQWKFRAPYRIHESNENFPTKWKGKCHCGAIEY</sequence>
<accession>A0AAN6YT77</accession>